<evidence type="ECO:0000256" key="1">
    <source>
        <dbReference type="SAM" id="Phobius"/>
    </source>
</evidence>
<protein>
    <submittedName>
        <fullName evidence="2">PepSY domain-containing protein</fullName>
    </submittedName>
</protein>
<reference evidence="2 3" key="1">
    <citation type="submission" date="2020-08" db="EMBL/GenBank/DDBJ databases">
        <title>Novel species isolated from subtropical streams in China.</title>
        <authorList>
            <person name="Lu H."/>
        </authorList>
    </citation>
    <scope>NUCLEOTIDE SEQUENCE [LARGE SCALE GENOMIC DNA]</scope>
    <source>
        <strain evidence="2 3">KCTC 52442</strain>
    </source>
</reference>
<keyword evidence="1" id="KW-0472">Membrane</keyword>
<proteinExistence type="predicted"/>
<keyword evidence="1" id="KW-0812">Transmembrane</keyword>
<organism evidence="2 3">
    <name type="scientific">Undibacterium amnicola</name>
    <dbReference type="NCBI Taxonomy" id="1834038"/>
    <lineage>
        <taxon>Bacteria</taxon>
        <taxon>Pseudomonadati</taxon>
        <taxon>Pseudomonadota</taxon>
        <taxon>Betaproteobacteria</taxon>
        <taxon>Burkholderiales</taxon>
        <taxon>Oxalobacteraceae</taxon>
        <taxon>Undibacterium</taxon>
    </lineage>
</organism>
<keyword evidence="1" id="KW-1133">Transmembrane helix</keyword>
<accession>A0ABR6XTC5</accession>
<keyword evidence="3" id="KW-1185">Reference proteome</keyword>
<dbReference type="EMBL" id="JACOFU010000004">
    <property type="protein sequence ID" value="MBC3832162.1"/>
    <property type="molecule type" value="Genomic_DNA"/>
</dbReference>
<evidence type="ECO:0000313" key="3">
    <source>
        <dbReference type="Proteomes" id="UP000643610"/>
    </source>
</evidence>
<comment type="caution">
    <text evidence="2">The sequence shown here is derived from an EMBL/GenBank/DDBJ whole genome shotgun (WGS) entry which is preliminary data.</text>
</comment>
<dbReference type="Proteomes" id="UP000643610">
    <property type="component" value="Unassembled WGS sequence"/>
</dbReference>
<name>A0ABR6XTC5_9BURK</name>
<gene>
    <name evidence="2" type="ORF">H8K33_11620</name>
</gene>
<evidence type="ECO:0000313" key="2">
    <source>
        <dbReference type="EMBL" id="MBC3832162.1"/>
    </source>
</evidence>
<feature type="transmembrane region" description="Helical" evidence="1">
    <location>
        <begin position="151"/>
        <end position="173"/>
    </location>
</feature>
<sequence>MQKKAAASLKFAKFSRKIHKWSGIILVLFAVIISISGSFIAFKSHLEYLQPSSKSGAAGDINTIISASNVVSIILALQLPEAQQVTDINRIELRPNKRMYKVRLEAKDNWSSPREIQIDAVTGAVLNVGLRGDQLWSDIHSFAVFGEFTKLFVMSMTGLSLLWLSLTGFYLFFYPIWFKAHKRQHPT</sequence>
<feature type="transmembrane region" description="Helical" evidence="1">
    <location>
        <begin position="21"/>
        <end position="42"/>
    </location>
</feature>
<dbReference type="Pfam" id="PF03929">
    <property type="entry name" value="PepSY_TM"/>
    <property type="match status" value="1"/>
</dbReference>
<dbReference type="InterPro" id="IPR005625">
    <property type="entry name" value="PepSY-ass_TM"/>
</dbReference>
<dbReference type="RefSeq" id="WP_186891201.1">
    <property type="nucleotide sequence ID" value="NZ_JACOFU010000004.1"/>
</dbReference>